<dbReference type="InterPro" id="IPR035986">
    <property type="entry name" value="PKD_dom_sf"/>
</dbReference>
<accession>A0A9D7SCJ1</accession>
<dbReference type="InterPro" id="IPR026444">
    <property type="entry name" value="Secre_tail"/>
</dbReference>
<keyword evidence="3" id="KW-0677">Repeat</keyword>
<proteinExistence type="predicted"/>
<dbReference type="InterPro" id="IPR022409">
    <property type="entry name" value="PKD/Chitinase_dom"/>
</dbReference>
<dbReference type="InterPro" id="IPR000601">
    <property type="entry name" value="PKD_dom"/>
</dbReference>
<evidence type="ECO:0000259" key="7">
    <source>
        <dbReference type="PROSITE" id="PS50093"/>
    </source>
</evidence>
<dbReference type="Pfam" id="PF18911">
    <property type="entry name" value="PKD_4"/>
    <property type="match status" value="4"/>
</dbReference>
<dbReference type="PANTHER" id="PTHR46730:SF1">
    <property type="entry name" value="PLAT DOMAIN-CONTAINING PROTEIN"/>
    <property type="match status" value="1"/>
</dbReference>
<feature type="domain" description="PKD" evidence="7">
    <location>
        <begin position="145"/>
        <end position="180"/>
    </location>
</feature>
<evidence type="ECO:0000256" key="4">
    <source>
        <dbReference type="ARBA" id="ARBA00022989"/>
    </source>
</evidence>
<evidence type="ECO:0000313" key="9">
    <source>
        <dbReference type="Proteomes" id="UP000808349"/>
    </source>
</evidence>
<dbReference type="GO" id="GO:0006816">
    <property type="term" value="P:calcium ion transport"/>
    <property type="evidence" value="ECO:0007669"/>
    <property type="project" value="TreeGrafter"/>
</dbReference>
<dbReference type="InterPro" id="IPR013783">
    <property type="entry name" value="Ig-like_fold"/>
</dbReference>
<feature type="signal peptide" evidence="6">
    <location>
        <begin position="1"/>
        <end position="20"/>
    </location>
</feature>
<gene>
    <name evidence="8" type="ORF">IPO85_16775</name>
</gene>
<evidence type="ECO:0000256" key="2">
    <source>
        <dbReference type="ARBA" id="ARBA00022692"/>
    </source>
</evidence>
<evidence type="ECO:0000256" key="6">
    <source>
        <dbReference type="SAM" id="SignalP"/>
    </source>
</evidence>
<dbReference type="Proteomes" id="UP000808349">
    <property type="component" value="Unassembled WGS sequence"/>
</dbReference>
<evidence type="ECO:0000256" key="3">
    <source>
        <dbReference type="ARBA" id="ARBA00022737"/>
    </source>
</evidence>
<dbReference type="NCBIfam" id="TIGR04183">
    <property type="entry name" value="Por_Secre_tail"/>
    <property type="match status" value="1"/>
</dbReference>
<keyword evidence="2" id="KW-0812">Transmembrane</keyword>
<dbReference type="GO" id="GO:0005261">
    <property type="term" value="F:monoatomic cation channel activity"/>
    <property type="evidence" value="ECO:0007669"/>
    <property type="project" value="TreeGrafter"/>
</dbReference>
<feature type="domain" description="PKD" evidence="7">
    <location>
        <begin position="310"/>
        <end position="357"/>
    </location>
</feature>
<keyword evidence="4" id="KW-1133">Transmembrane helix</keyword>
<dbReference type="SMART" id="SM00089">
    <property type="entry name" value="PKD"/>
    <property type="match status" value="4"/>
</dbReference>
<feature type="domain" description="PKD" evidence="7">
    <location>
        <begin position="246"/>
        <end position="277"/>
    </location>
</feature>
<sequence>MKQKFIHFILTALLPLMAFSQPNLVDFKMYGTVYNTNKEPVAEWPVTIQGDNKAIWTLKTDKNGFYKQLVSVPEKPSTVFEITVIDPCSRAPIVQKMESKAGSDFRDFIICAINSGNPCRVYFKFSQIKGSQAVEFFAQPEIKGATYKWDFGDGEVGEGFQKTHKYAKEGNYVVVLHVESPTCVGDYKAEVKVETVVTNPPKPPKVNVEAHCCGTIQIQSAPSTTNTSSNTFKFTARGDYKIGEVTWDFGDGEKGSGIEVVHTYAKPGKYLVTATIAGEFCKVEIKNWLHVSDVVTPNPCPIDFNFKFSGLEAFFASNFTAKPDKFEWSFGDGTTSSDLNPSHKYAKEGEYKVILRAVFNGVECSIEKIIKVTTGVNPSVCPFDFQFKSSGLEAQFQSTFKEKPEKFIWYFGDGGSSSDANPGHQYPKAGEYRVVLVAVFNGKECRIEKIIKISNGINPNPVSIEIVEVAPNPVIDDAIVVIKSDQKVQVTLVVADVNGVSMKKQLVDLEAGLNKVQVITKDLRPGTYLVYLYYNGAIIAKEKFQRL</sequence>
<reference evidence="8 9" key="1">
    <citation type="submission" date="2020-10" db="EMBL/GenBank/DDBJ databases">
        <title>Connecting structure to function with the recovery of over 1000 high-quality activated sludge metagenome-assembled genomes encoding full-length rRNA genes using long-read sequencing.</title>
        <authorList>
            <person name="Singleton C.M."/>
            <person name="Petriglieri F."/>
            <person name="Kristensen J.M."/>
            <person name="Kirkegaard R.H."/>
            <person name="Michaelsen T.Y."/>
            <person name="Andersen M.H."/>
            <person name="Karst S.M."/>
            <person name="Dueholm M.S."/>
            <person name="Nielsen P.H."/>
            <person name="Albertsen M."/>
        </authorList>
    </citation>
    <scope>NUCLEOTIDE SEQUENCE [LARGE SCALE GENOMIC DNA]</scope>
    <source>
        <strain evidence="8">Ribe_18-Q3-R11-54_BAT3C.373</strain>
    </source>
</reference>
<comment type="caution">
    <text evidence="8">The sequence shown here is derived from an EMBL/GenBank/DDBJ whole genome shotgun (WGS) entry which is preliminary data.</text>
</comment>
<evidence type="ECO:0000256" key="5">
    <source>
        <dbReference type="ARBA" id="ARBA00023136"/>
    </source>
</evidence>
<dbReference type="PANTHER" id="PTHR46730">
    <property type="entry name" value="POLYCYSTIN-1"/>
    <property type="match status" value="1"/>
</dbReference>
<evidence type="ECO:0000256" key="1">
    <source>
        <dbReference type="ARBA" id="ARBA00004141"/>
    </source>
</evidence>
<feature type="chain" id="PRO_5039371597" evidence="6">
    <location>
        <begin position="21"/>
        <end position="547"/>
    </location>
</feature>
<feature type="domain" description="PKD" evidence="7">
    <location>
        <begin position="389"/>
        <end position="438"/>
    </location>
</feature>
<dbReference type="PROSITE" id="PS50093">
    <property type="entry name" value="PKD"/>
    <property type="match status" value="4"/>
</dbReference>
<dbReference type="SUPFAM" id="SSF49299">
    <property type="entry name" value="PKD domain"/>
    <property type="match status" value="4"/>
</dbReference>
<organism evidence="8 9">
    <name type="scientific">Candidatus Defluviibacterium haderslevense</name>
    <dbReference type="NCBI Taxonomy" id="2981993"/>
    <lineage>
        <taxon>Bacteria</taxon>
        <taxon>Pseudomonadati</taxon>
        <taxon>Bacteroidota</taxon>
        <taxon>Saprospiria</taxon>
        <taxon>Saprospirales</taxon>
        <taxon>Saprospiraceae</taxon>
        <taxon>Candidatus Defluviibacterium</taxon>
    </lineage>
</organism>
<dbReference type="Gene3D" id="2.60.40.10">
    <property type="entry name" value="Immunoglobulins"/>
    <property type="match status" value="4"/>
</dbReference>
<dbReference type="AlphaFoldDB" id="A0A9D7SCJ1"/>
<dbReference type="EMBL" id="JADKFW010000016">
    <property type="protein sequence ID" value="MBK9719135.1"/>
    <property type="molecule type" value="Genomic_DNA"/>
</dbReference>
<comment type="subcellular location">
    <subcellularLocation>
        <location evidence="1">Membrane</location>
        <topology evidence="1">Multi-pass membrane protein</topology>
    </subcellularLocation>
</comment>
<dbReference type="GO" id="GO:0005886">
    <property type="term" value="C:plasma membrane"/>
    <property type="evidence" value="ECO:0007669"/>
    <property type="project" value="TreeGrafter"/>
</dbReference>
<keyword evidence="5" id="KW-0472">Membrane</keyword>
<protein>
    <submittedName>
        <fullName evidence="8">PKD domain-containing protein</fullName>
    </submittedName>
</protein>
<dbReference type="CDD" id="cd00146">
    <property type="entry name" value="PKD"/>
    <property type="match status" value="4"/>
</dbReference>
<name>A0A9D7SCJ1_9BACT</name>
<evidence type="ECO:0000313" key="8">
    <source>
        <dbReference type="EMBL" id="MBK9719135.1"/>
    </source>
</evidence>
<keyword evidence="6" id="KW-0732">Signal</keyword>